<comment type="similarity">
    <text evidence="2 13">Belongs to the cytochrome c oxidase subunit 2 family.</text>
</comment>
<keyword evidence="16" id="KW-0732">Signal</keyword>
<evidence type="ECO:0000259" key="18">
    <source>
        <dbReference type="PROSITE" id="PS50999"/>
    </source>
</evidence>
<gene>
    <name evidence="19" type="ORF">ABFZ84_05595</name>
</gene>
<keyword evidence="8 13" id="KW-0249">Electron transport</keyword>
<dbReference type="InterPro" id="IPR036257">
    <property type="entry name" value="Cyt_c_oxidase_su2_TM_sf"/>
</dbReference>
<dbReference type="PROSITE" id="PS50857">
    <property type="entry name" value="COX2_CUA"/>
    <property type="match status" value="1"/>
</dbReference>
<dbReference type="Gene3D" id="2.60.40.420">
    <property type="entry name" value="Cupredoxins - blue copper proteins"/>
    <property type="match status" value="1"/>
</dbReference>
<dbReference type="EC" id="7.1.1.9" evidence="14"/>
<dbReference type="InterPro" id="IPR011759">
    <property type="entry name" value="Cyt_c_oxidase_su2_TM_dom"/>
</dbReference>
<dbReference type="SUPFAM" id="SSF49503">
    <property type="entry name" value="Cupredoxins"/>
    <property type="match status" value="1"/>
</dbReference>
<evidence type="ECO:0000256" key="2">
    <source>
        <dbReference type="ARBA" id="ARBA00007866"/>
    </source>
</evidence>
<feature type="domain" description="Cytochrome oxidase subunit II copper A binding" evidence="17">
    <location>
        <begin position="230"/>
        <end position="362"/>
    </location>
</feature>
<dbReference type="InterPro" id="IPR008972">
    <property type="entry name" value="Cupredoxin"/>
</dbReference>
<dbReference type="InterPro" id="IPR001505">
    <property type="entry name" value="Copper_CuA"/>
</dbReference>
<dbReference type="PROSITE" id="PS50999">
    <property type="entry name" value="COX2_TM"/>
    <property type="match status" value="1"/>
</dbReference>
<keyword evidence="6 14" id="KW-0479">Metal-binding</keyword>
<reference evidence="19 20" key="1">
    <citation type="submission" date="2024-05" db="EMBL/GenBank/DDBJ databases">
        <title>Three bacterial strains, DH-69, EH-24, and ECK-19 isolated from coastal sediments.</title>
        <authorList>
            <person name="Ye Y.-Q."/>
            <person name="Du Z.-J."/>
        </authorList>
    </citation>
    <scope>NUCLEOTIDE SEQUENCE [LARGE SCALE GENOMIC DNA]</scope>
    <source>
        <strain evidence="19 20">ECK-19</strain>
    </source>
</reference>
<evidence type="ECO:0000256" key="15">
    <source>
        <dbReference type="SAM" id="Phobius"/>
    </source>
</evidence>
<proteinExistence type="inferred from homology"/>
<evidence type="ECO:0000313" key="19">
    <source>
        <dbReference type="EMBL" id="MEX6633018.1"/>
    </source>
</evidence>
<keyword evidence="20" id="KW-1185">Reference proteome</keyword>
<evidence type="ECO:0000256" key="13">
    <source>
        <dbReference type="RuleBase" id="RU000456"/>
    </source>
</evidence>
<keyword evidence="11 15" id="KW-0472">Membrane</keyword>
<comment type="cofactor">
    <cofactor evidence="14">
        <name>Cu cation</name>
        <dbReference type="ChEBI" id="CHEBI:23378"/>
    </cofactor>
    <text evidence="14">Binds a copper A center.</text>
</comment>
<comment type="subcellular location">
    <subcellularLocation>
        <location evidence="13">Cell membrane</location>
        <topology evidence="13">Multi-pass membrane protein</topology>
    </subcellularLocation>
    <subcellularLocation>
        <location evidence="1">Membrane</location>
        <topology evidence="1">Multi-pass membrane protein</topology>
    </subcellularLocation>
</comment>
<dbReference type="SUPFAM" id="SSF81464">
    <property type="entry name" value="Cytochrome c oxidase subunit II-like, transmembrane region"/>
    <property type="match status" value="1"/>
</dbReference>
<comment type="catalytic activity">
    <reaction evidence="12 14">
        <text>4 Fe(II)-[cytochrome c] + O2 + 8 H(+)(in) = 4 Fe(III)-[cytochrome c] + 2 H2O + 4 H(+)(out)</text>
        <dbReference type="Rhea" id="RHEA:11436"/>
        <dbReference type="Rhea" id="RHEA-COMP:10350"/>
        <dbReference type="Rhea" id="RHEA-COMP:14399"/>
        <dbReference type="ChEBI" id="CHEBI:15377"/>
        <dbReference type="ChEBI" id="CHEBI:15378"/>
        <dbReference type="ChEBI" id="CHEBI:15379"/>
        <dbReference type="ChEBI" id="CHEBI:29033"/>
        <dbReference type="ChEBI" id="CHEBI:29034"/>
        <dbReference type="EC" id="7.1.1.9"/>
    </reaction>
</comment>
<evidence type="ECO:0000256" key="16">
    <source>
        <dbReference type="SAM" id="SignalP"/>
    </source>
</evidence>
<keyword evidence="5 13" id="KW-0812">Transmembrane</keyword>
<dbReference type="PANTHER" id="PTHR22888">
    <property type="entry name" value="CYTOCHROME C OXIDASE, SUBUNIT II"/>
    <property type="match status" value="1"/>
</dbReference>
<keyword evidence="10 14" id="KW-0186">Copper</keyword>
<evidence type="ECO:0000256" key="7">
    <source>
        <dbReference type="ARBA" id="ARBA00022967"/>
    </source>
</evidence>
<evidence type="ECO:0000256" key="12">
    <source>
        <dbReference type="ARBA" id="ARBA00047816"/>
    </source>
</evidence>
<name>A0ABV3Z3B3_9PROT</name>
<dbReference type="PANTHER" id="PTHR22888:SF9">
    <property type="entry name" value="CYTOCHROME C OXIDASE SUBUNIT 2"/>
    <property type="match status" value="1"/>
</dbReference>
<evidence type="ECO:0000256" key="4">
    <source>
        <dbReference type="ARBA" id="ARBA00022660"/>
    </source>
</evidence>
<evidence type="ECO:0000256" key="5">
    <source>
        <dbReference type="ARBA" id="ARBA00022692"/>
    </source>
</evidence>
<keyword evidence="4 13" id="KW-0679">Respiratory chain</keyword>
<feature type="transmembrane region" description="Helical" evidence="15">
    <location>
        <begin position="49"/>
        <end position="73"/>
    </location>
</feature>
<evidence type="ECO:0000256" key="3">
    <source>
        <dbReference type="ARBA" id="ARBA00022448"/>
    </source>
</evidence>
<feature type="chain" id="PRO_5046436594" description="Cytochrome c oxidase subunit 2" evidence="16">
    <location>
        <begin position="20"/>
        <end position="391"/>
    </location>
</feature>
<dbReference type="InterPro" id="IPR002429">
    <property type="entry name" value="CcO_II-like_C"/>
</dbReference>
<feature type="signal peptide" evidence="16">
    <location>
        <begin position="1"/>
        <end position="19"/>
    </location>
</feature>
<dbReference type="Pfam" id="PF00116">
    <property type="entry name" value="COX2"/>
    <property type="match status" value="1"/>
</dbReference>
<keyword evidence="7" id="KW-1278">Translocase</keyword>
<dbReference type="Proteomes" id="UP001560685">
    <property type="component" value="Unassembled WGS sequence"/>
</dbReference>
<evidence type="ECO:0000256" key="10">
    <source>
        <dbReference type="ARBA" id="ARBA00023008"/>
    </source>
</evidence>
<evidence type="ECO:0000256" key="1">
    <source>
        <dbReference type="ARBA" id="ARBA00004141"/>
    </source>
</evidence>
<comment type="function">
    <text evidence="14">Subunits I and II form the functional core of the enzyme complex. Electrons originating in cytochrome c are transferred via heme a and Cu(A) to the binuclear center formed by heme a3 and Cu(B).</text>
</comment>
<dbReference type="CDD" id="cd13912">
    <property type="entry name" value="CcO_II_C"/>
    <property type="match status" value="1"/>
</dbReference>
<organism evidence="19 20">
    <name type="scientific">Hyphococcus lacteus</name>
    <dbReference type="NCBI Taxonomy" id="3143536"/>
    <lineage>
        <taxon>Bacteria</taxon>
        <taxon>Pseudomonadati</taxon>
        <taxon>Pseudomonadota</taxon>
        <taxon>Alphaproteobacteria</taxon>
        <taxon>Parvularculales</taxon>
        <taxon>Parvularculaceae</taxon>
        <taxon>Hyphococcus</taxon>
    </lineage>
</organism>
<evidence type="ECO:0000313" key="20">
    <source>
        <dbReference type="Proteomes" id="UP001560685"/>
    </source>
</evidence>
<dbReference type="Pfam" id="PF02790">
    <property type="entry name" value="COX2_TM"/>
    <property type="match status" value="1"/>
</dbReference>
<sequence>MKRLLKAAFVAMTGMSVWAASVAYALPEQGGLGMVPAGSALAEEVHFFHNAVLLPIITVISLLVLALLLWVVFRYNAKANPNARKFSHNTLIEVLWTGIPIIILLVVALPSFEILFKEGITPDGKQVVSRGDGQTVDFVFPNDFPESRMASRAGHLQVILDDGASRTVLKNKRDYSVDGWGERDLVVSLNDPAPVGTSVIVRGGRSTQNVSGCPTIKRYFDGCEKEVVLEPTMTLKVNGYQWNWQYAYPDFGDFDFFSNMMPEDQTTPELYRFEVDNRVVVPVGETIRVTVTANDVIHSWALPNFAIKIDAVPGRINETWFRAEREGIYYGQCSEICGVRHSYMPIAVEVVSRPAFEAWVDSQRALAGLEPMFDTDEVKLAQTANADAAAE</sequence>
<dbReference type="RefSeq" id="WP_369312955.1">
    <property type="nucleotide sequence ID" value="NZ_JBEHZE010000001.1"/>
</dbReference>
<protein>
    <recommendedName>
        <fullName evidence="14">Cytochrome c oxidase subunit 2</fullName>
        <ecNumber evidence="14">7.1.1.9</ecNumber>
    </recommendedName>
</protein>
<evidence type="ECO:0000256" key="9">
    <source>
        <dbReference type="ARBA" id="ARBA00022989"/>
    </source>
</evidence>
<dbReference type="Gene3D" id="1.10.287.90">
    <property type="match status" value="1"/>
</dbReference>
<dbReference type="PROSITE" id="PS00078">
    <property type="entry name" value="COX2"/>
    <property type="match status" value="1"/>
</dbReference>
<evidence type="ECO:0000259" key="17">
    <source>
        <dbReference type="PROSITE" id="PS50857"/>
    </source>
</evidence>
<evidence type="ECO:0000256" key="14">
    <source>
        <dbReference type="RuleBase" id="RU004024"/>
    </source>
</evidence>
<keyword evidence="9 15" id="KW-1133">Transmembrane helix</keyword>
<dbReference type="InterPro" id="IPR034210">
    <property type="entry name" value="CcO_II_C"/>
</dbReference>
<evidence type="ECO:0000256" key="8">
    <source>
        <dbReference type="ARBA" id="ARBA00022982"/>
    </source>
</evidence>
<accession>A0ABV3Z3B3</accession>
<feature type="domain" description="Cytochrome oxidase subunit II transmembrane region profile" evidence="18">
    <location>
        <begin position="26"/>
        <end position="122"/>
    </location>
</feature>
<evidence type="ECO:0000256" key="6">
    <source>
        <dbReference type="ARBA" id="ARBA00022723"/>
    </source>
</evidence>
<feature type="transmembrane region" description="Helical" evidence="15">
    <location>
        <begin position="94"/>
        <end position="116"/>
    </location>
</feature>
<evidence type="ECO:0000256" key="11">
    <source>
        <dbReference type="ARBA" id="ARBA00023136"/>
    </source>
</evidence>
<keyword evidence="3 13" id="KW-0813">Transport</keyword>
<dbReference type="EMBL" id="JBEHZE010000001">
    <property type="protein sequence ID" value="MEX6633018.1"/>
    <property type="molecule type" value="Genomic_DNA"/>
</dbReference>
<dbReference type="InterPro" id="IPR045187">
    <property type="entry name" value="CcO_II"/>
</dbReference>
<comment type="caution">
    <text evidence="19">The sequence shown here is derived from an EMBL/GenBank/DDBJ whole genome shotgun (WGS) entry which is preliminary data.</text>
</comment>